<sequence>MSPLASVAGAPSLKLEDGGEEVREAADVEDDVERRMAASEEGGGDESGSQRGSGDDHGVLNEEVAMVVESDEEATTGNKEVAAYGVDKATYADRKETTRRQSVQ</sequence>
<dbReference type="EMBL" id="CM000129">
    <property type="protein sequence ID" value="EEC76936.1"/>
    <property type="molecule type" value="Genomic_DNA"/>
</dbReference>
<proteinExistence type="predicted"/>
<reference evidence="2 3" key="1">
    <citation type="journal article" date="2005" name="PLoS Biol.">
        <title>The genomes of Oryza sativa: a history of duplications.</title>
        <authorList>
            <person name="Yu J."/>
            <person name="Wang J."/>
            <person name="Lin W."/>
            <person name="Li S."/>
            <person name="Li H."/>
            <person name="Zhou J."/>
            <person name="Ni P."/>
            <person name="Dong W."/>
            <person name="Hu S."/>
            <person name="Zeng C."/>
            <person name="Zhang J."/>
            <person name="Zhang Y."/>
            <person name="Li R."/>
            <person name="Xu Z."/>
            <person name="Li S."/>
            <person name="Li X."/>
            <person name="Zheng H."/>
            <person name="Cong L."/>
            <person name="Lin L."/>
            <person name="Yin J."/>
            <person name="Geng J."/>
            <person name="Li G."/>
            <person name="Shi J."/>
            <person name="Liu J."/>
            <person name="Lv H."/>
            <person name="Li J."/>
            <person name="Wang J."/>
            <person name="Deng Y."/>
            <person name="Ran L."/>
            <person name="Shi X."/>
            <person name="Wang X."/>
            <person name="Wu Q."/>
            <person name="Li C."/>
            <person name="Ren X."/>
            <person name="Wang J."/>
            <person name="Wang X."/>
            <person name="Li D."/>
            <person name="Liu D."/>
            <person name="Zhang X."/>
            <person name="Ji Z."/>
            <person name="Zhao W."/>
            <person name="Sun Y."/>
            <person name="Zhang Z."/>
            <person name="Bao J."/>
            <person name="Han Y."/>
            <person name="Dong L."/>
            <person name="Ji J."/>
            <person name="Chen P."/>
            <person name="Wu S."/>
            <person name="Liu J."/>
            <person name="Xiao Y."/>
            <person name="Bu D."/>
            <person name="Tan J."/>
            <person name="Yang L."/>
            <person name="Ye C."/>
            <person name="Zhang J."/>
            <person name="Xu J."/>
            <person name="Zhou Y."/>
            <person name="Yu Y."/>
            <person name="Zhang B."/>
            <person name="Zhuang S."/>
            <person name="Wei H."/>
            <person name="Liu B."/>
            <person name="Lei M."/>
            <person name="Yu H."/>
            <person name="Li Y."/>
            <person name="Xu H."/>
            <person name="Wei S."/>
            <person name="He X."/>
            <person name="Fang L."/>
            <person name="Zhang Z."/>
            <person name="Zhang Y."/>
            <person name="Huang X."/>
            <person name="Su Z."/>
            <person name="Tong W."/>
            <person name="Li J."/>
            <person name="Tong Z."/>
            <person name="Li S."/>
            <person name="Ye J."/>
            <person name="Wang L."/>
            <person name="Fang L."/>
            <person name="Lei T."/>
            <person name="Chen C."/>
            <person name="Chen H."/>
            <person name="Xu Z."/>
            <person name="Li H."/>
            <person name="Huang H."/>
            <person name="Zhang F."/>
            <person name="Xu H."/>
            <person name="Li N."/>
            <person name="Zhao C."/>
            <person name="Li S."/>
            <person name="Dong L."/>
            <person name="Huang Y."/>
            <person name="Li L."/>
            <person name="Xi Y."/>
            <person name="Qi Q."/>
            <person name="Li W."/>
            <person name="Zhang B."/>
            <person name="Hu W."/>
            <person name="Zhang Y."/>
            <person name="Tian X."/>
            <person name="Jiao Y."/>
            <person name="Liang X."/>
            <person name="Jin J."/>
            <person name="Gao L."/>
            <person name="Zheng W."/>
            <person name="Hao B."/>
            <person name="Liu S."/>
            <person name="Wang W."/>
            <person name="Yuan L."/>
            <person name="Cao M."/>
            <person name="McDermott J."/>
            <person name="Samudrala R."/>
            <person name="Wang J."/>
            <person name="Wong G.K."/>
            <person name="Yang H."/>
        </authorList>
    </citation>
    <scope>NUCLEOTIDE SEQUENCE [LARGE SCALE GENOMIC DNA]</scope>
    <source>
        <strain evidence="3">cv. 93-11</strain>
    </source>
</reference>
<feature type="compositionally biased region" description="Basic and acidic residues" evidence="1">
    <location>
        <begin position="14"/>
        <end position="38"/>
    </location>
</feature>
<dbReference type="Gramene" id="BGIOSGA015429-TA">
    <property type="protein sequence ID" value="BGIOSGA015429-PA"/>
    <property type="gene ID" value="BGIOSGA015429"/>
</dbReference>
<accession>B8ARW4</accession>
<keyword evidence="3" id="KW-1185">Reference proteome</keyword>
<gene>
    <name evidence="2" type="ORF">OsI_15198</name>
</gene>
<dbReference type="AlphaFoldDB" id="B8ARW4"/>
<dbReference type="HOGENOM" id="CLU_2254617_0_0_1"/>
<evidence type="ECO:0000313" key="2">
    <source>
        <dbReference type="EMBL" id="EEC76936.1"/>
    </source>
</evidence>
<protein>
    <submittedName>
        <fullName evidence="2">Uncharacterized protein</fullName>
    </submittedName>
</protein>
<organism evidence="2 3">
    <name type="scientific">Oryza sativa subsp. indica</name>
    <name type="common">Rice</name>
    <dbReference type="NCBI Taxonomy" id="39946"/>
    <lineage>
        <taxon>Eukaryota</taxon>
        <taxon>Viridiplantae</taxon>
        <taxon>Streptophyta</taxon>
        <taxon>Embryophyta</taxon>
        <taxon>Tracheophyta</taxon>
        <taxon>Spermatophyta</taxon>
        <taxon>Magnoliopsida</taxon>
        <taxon>Liliopsida</taxon>
        <taxon>Poales</taxon>
        <taxon>Poaceae</taxon>
        <taxon>BOP clade</taxon>
        <taxon>Oryzoideae</taxon>
        <taxon>Oryzeae</taxon>
        <taxon>Oryzinae</taxon>
        <taxon>Oryza</taxon>
        <taxon>Oryza sativa</taxon>
    </lineage>
</organism>
<evidence type="ECO:0000256" key="1">
    <source>
        <dbReference type="SAM" id="MobiDB-lite"/>
    </source>
</evidence>
<dbReference type="Proteomes" id="UP000007015">
    <property type="component" value="Chromosome 4"/>
</dbReference>
<evidence type="ECO:0000313" key="3">
    <source>
        <dbReference type="Proteomes" id="UP000007015"/>
    </source>
</evidence>
<name>B8ARW4_ORYSI</name>
<feature type="compositionally biased region" description="Basic and acidic residues" evidence="1">
    <location>
        <begin position="90"/>
        <end position="104"/>
    </location>
</feature>
<feature type="region of interest" description="Disordered" evidence="1">
    <location>
        <begin position="1"/>
        <end position="104"/>
    </location>
</feature>